<name>A0ABP7WP68_9SPHI</name>
<dbReference type="Proteomes" id="UP001500841">
    <property type="component" value="Unassembled WGS sequence"/>
</dbReference>
<dbReference type="InterPro" id="IPR050807">
    <property type="entry name" value="TransReg_Diox_bact_type"/>
</dbReference>
<dbReference type="PANTHER" id="PTHR46797">
    <property type="entry name" value="HTH-TYPE TRANSCRIPTIONAL REGULATOR"/>
    <property type="match status" value="1"/>
</dbReference>
<reference evidence="4" key="1">
    <citation type="journal article" date="2019" name="Int. J. Syst. Evol. Microbiol.">
        <title>The Global Catalogue of Microorganisms (GCM) 10K type strain sequencing project: providing services to taxonomists for standard genome sequencing and annotation.</title>
        <authorList>
            <consortium name="The Broad Institute Genomics Platform"/>
            <consortium name="The Broad Institute Genome Sequencing Center for Infectious Disease"/>
            <person name="Wu L."/>
            <person name="Ma J."/>
        </authorList>
    </citation>
    <scope>NUCLEOTIDE SEQUENCE [LARGE SCALE GENOMIC DNA]</scope>
    <source>
        <strain evidence="4">JCM 17085</strain>
    </source>
</reference>
<dbReference type="InterPro" id="IPR010982">
    <property type="entry name" value="Lambda_DNA-bd_dom_sf"/>
</dbReference>
<feature type="domain" description="HTH cro/C1-type" evidence="2">
    <location>
        <begin position="17"/>
        <end position="71"/>
    </location>
</feature>
<organism evidence="3 4">
    <name type="scientific">Mucilaginibacter panaciglaebae</name>
    <dbReference type="NCBI Taxonomy" id="502331"/>
    <lineage>
        <taxon>Bacteria</taxon>
        <taxon>Pseudomonadati</taxon>
        <taxon>Bacteroidota</taxon>
        <taxon>Sphingobacteriia</taxon>
        <taxon>Sphingobacteriales</taxon>
        <taxon>Sphingobacteriaceae</taxon>
        <taxon>Mucilaginibacter</taxon>
    </lineage>
</organism>
<dbReference type="PANTHER" id="PTHR46797:SF1">
    <property type="entry name" value="METHYLPHOSPHONATE SYNTHASE"/>
    <property type="match status" value="1"/>
</dbReference>
<sequence length="77" mass="8799">MISVRHEELIKAFGNQVRQLRKQKGYTMQKLAEEAGIDTRQLSYIELGKVNTTISSIYVIAKALNISISELLKLENY</sequence>
<keyword evidence="1" id="KW-0238">DNA-binding</keyword>
<dbReference type="Pfam" id="PF01381">
    <property type="entry name" value="HTH_3"/>
    <property type="match status" value="1"/>
</dbReference>
<dbReference type="EMBL" id="BAABCV010000004">
    <property type="protein sequence ID" value="GAA4092646.1"/>
    <property type="molecule type" value="Genomic_DNA"/>
</dbReference>
<evidence type="ECO:0000313" key="4">
    <source>
        <dbReference type="Proteomes" id="UP001500841"/>
    </source>
</evidence>
<keyword evidence="4" id="KW-1185">Reference proteome</keyword>
<dbReference type="InterPro" id="IPR001387">
    <property type="entry name" value="Cro/C1-type_HTH"/>
</dbReference>
<protein>
    <recommendedName>
        <fullName evidence="2">HTH cro/C1-type domain-containing protein</fullName>
    </recommendedName>
</protein>
<evidence type="ECO:0000313" key="3">
    <source>
        <dbReference type="EMBL" id="GAA4092646.1"/>
    </source>
</evidence>
<dbReference type="Gene3D" id="1.10.260.40">
    <property type="entry name" value="lambda repressor-like DNA-binding domains"/>
    <property type="match status" value="1"/>
</dbReference>
<dbReference type="SMART" id="SM00530">
    <property type="entry name" value="HTH_XRE"/>
    <property type="match status" value="1"/>
</dbReference>
<gene>
    <name evidence="3" type="ORF">GCM10022392_13730</name>
</gene>
<proteinExistence type="predicted"/>
<evidence type="ECO:0000259" key="2">
    <source>
        <dbReference type="PROSITE" id="PS50943"/>
    </source>
</evidence>
<dbReference type="RefSeq" id="WP_345102157.1">
    <property type="nucleotide sequence ID" value="NZ_BAABCV010000004.1"/>
</dbReference>
<dbReference type="CDD" id="cd00093">
    <property type="entry name" value="HTH_XRE"/>
    <property type="match status" value="1"/>
</dbReference>
<evidence type="ECO:0000256" key="1">
    <source>
        <dbReference type="ARBA" id="ARBA00023125"/>
    </source>
</evidence>
<dbReference type="SUPFAM" id="SSF47413">
    <property type="entry name" value="lambda repressor-like DNA-binding domains"/>
    <property type="match status" value="1"/>
</dbReference>
<dbReference type="PROSITE" id="PS50943">
    <property type="entry name" value="HTH_CROC1"/>
    <property type="match status" value="1"/>
</dbReference>
<comment type="caution">
    <text evidence="3">The sequence shown here is derived from an EMBL/GenBank/DDBJ whole genome shotgun (WGS) entry which is preliminary data.</text>
</comment>
<accession>A0ABP7WP68</accession>